<proteinExistence type="predicted"/>
<protein>
    <submittedName>
        <fullName evidence="1">Uncharacterized protein</fullName>
    </submittedName>
</protein>
<reference evidence="1" key="1">
    <citation type="submission" date="2014-09" db="EMBL/GenBank/DDBJ databases">
        <authorList>
            <person name="Magalhaes I.L.F."/>
            <person name="Oliveira U."/>
            <person name="Santos F.R."/>
            <person name="Vidigal T.H.D.A."/>
            <person name="Brescovit A.D."/>
            <person name="Santos A.J."/>
        </authorList>
    </citation>
    <scope>NUCLEOTIDE SEQUENCE</scope>
    <source>
        <tissue evidence="1">Shoot tissue taken approximately 20 cm above the soil surface</tissue>
    </source>
</reference>
<dbReference type="EMBL" id="GBRH01226718">
    <property type="protein sequence ID" value="JAD71177.1"/>
    <property type="molecule type" value="Transcribed_RNA"/>
</dbReference>
<accession>A0A0A9CI37</accession>
<reference evidence="1" key="2">
    <citation type="journal article" date="2015" name="Data Brief">
        <title>Shoot transcriptome of the giant reed, Arundo donax.</title>
        <authorList>
            <person name="Barrero R.A."/>
            <person name="Guerrero F.D."/>
            <person name="Moolhuijzen P."/>
            <person name="Goolsby J.A."/>
            <person name="Tidwell J."/>
            <person name="Bellgard S.E."/>
            <person name="Bellgard M.I."/>
        </authorList>
    </citation>
    <scope>NUCLEOTIDE SEQUENCE</scope>
    <source>
        <tissue evidence="1">Shoot tissue taken approximately 20 cm above the soil surface</tissue>
    </source>
</reference>
<sequence length="21" mass="2487">MLGLSMFIDLFTIKFFCPYPC</sequence>
<evidence type="ECO:0000313" key="1">
    <source>
        <dbReference type="EMBL" id="JAD71177.1"/>
    </source>
</evidence>
<organism evidence="1">
    <name type="scientific">Arundo donax</name>
    <name type="common">Giant reed</name>
    <name type="synonym">Donax arundinaceus</name>
    <dbReference type="NCBI Taxonomy" id="35708"/>
    <lineage>
        <taxon>Eukaryota</taxon>
        <taxon>Viridiplantae</taxon>
        <taxon>Streptophyta</taxon>
        <taxon>Embryophyta</taxon>
        <taxon>Tracheophyta</taxon>
        <taxon>Spermatophyta</taxon>
        <taxon>Magnoliopsida</taxon>
        <taxon>Liliopsida</taxon>
        <taxon>Poales</taxon>
        <taxon>Poaceae</taxon>
        <taxon>PACMAD clade</taxon>
        <taxon>Arundinoideae</taxon>
        <taxon>Arundineae</taxon>
        <taxon>Arundo</taxon>
    </lineage>
</organism>
<dbReference type="AlphaFoldDB" id="A0A0A9CI37"/>
<name>A0A0A9CI37_ARUDO</name>